<accession>A0ABU5TBL5</accession>
<comment type="similarity">
    <text evidence="1">Belongs to the cycloisomerase 2 family.</text>
</comment>
<evidence type="ECO:0000256" key="1">
    <source>
        <dbReference type="ARBA" id="ARBA00005564"/>
    </source>
</evidence>
<dbReference type="InterPro" id="IPR011048">
    <property type="entry name" value="Haem_d1_sf"/>
</dbReference>
<comment type="caution">
    <text evidence="2">The sequence shown here is derived from an EMBL/GenBank/DDBJ whole genome shotgun (WGS) entry which is preliminary data.</text>
</comment>
<dbReference type="Pfam" id="PF10282">
    <property type="entry name" value="Lactonase"/>
    <property type="match status" value="1"/>
</dbReference>
<protein>
    <submittedName>
        <fullName evidence="2">Beta-propeller fold lactonase family protein</fullName>
    </submittedName>
</protein>
<dbReference type="Gene3D" id="2.130.10.10">
    <property type="entry name" value="YVTN repeat-like/Quinoprotein amine dehydrogenase"/>
    <property type="match status" value="1"/>
</dbReference>
<dbReference type="InterPro" id="IPR019405">
    <property type="entry name" value="Lactonase_7-beta_prop"/>
</dbReference>
<dbReference type="PANTHER" id="PTHR30344:SF1">
    <property type="entry name" value="6-PHOSPHOGLUCONOLACTONASE"/>
    <property type="match status" value="1"/>
</dbReference>
<dbReference type="EMBL" id="JAYGGQ010000019">
    <property type="protein sequence ID" value="MEA5456905.1"/>
    <property type="molecule type" value="Genomic_DNA"/>
</dbReference>
<evidence type="ECO:0000313" key="3">
    <source>
        <dbReference type="Proteomes" id="UP001304769"/>
    </source>
</evidence>
<keyword evidence="3" id="KW-1185">Reference proteome</keyword>
<dbReference type="InterPro" id="IPR050282">
    <property type="entry name" value="Cycloisomerase_2"/>
</dbReference>
<proteinExistence type="inferred from homology"/>
<dbReference type="Proteomes" id="UP001304769">
    <property type="component" value="Unassembled WGS sequence"/>
</dbReference>
<evidence type="ECO:0000313" key="2">
    <source>
        <dbReference type="EMBL" id="MEA5456905.1"/>
    </source>
</evidence>
<name>A0ABU5TBL5_9MICC</name>
<dbReference type="PANTHER" id="PTHR30344">
    <property type="entry name" value="6-PHOSPHOGLUCONOLACTONASE-RELATED"/>
    <property type="match status" value="1"/>
</dbReference>
<reference evidence="2 3" key="1">
    <citation type="submission" date="2023-12" db="EMBL/GenBank/DDBJ databases">
        <title>Sinomonas terricola sp. nov, isolated from litchi orchard soil in Guangdong, PR China.</title>
        <authorList>
            <person name="Jiaxin W."/>
            <person name="Yang Z."/>
            <person name="Honghui Z."/>
        </authorList>
    </citation>
    <scope>NUCLEOTIDE SEQUENCE [LARGE SCALE GENOMIC DNA]</scope>
    <source>
        <strain evidence="2 3">JGH33</strain>
    </source>
</reference>
<sequence>MTAPVEARELLLVASGTAHAGDAGRPMDGSLAVCQFAPHSGLSVEARLPGPSRPLYAAAHPTTGVAYVASLDGGGSIHAVDLRSGRTAATRSGGEAPCHIAISPDGSLLFCANYSGGSVSAHRLREGGELGRMTAFVDLSSGVLSGRGSQVSKPHHIEVCSDSPGELLVADLGRSDIRRFAYRKNGSLAGLAGGLEAGAPNAALGTRSLARDASGHLWCSEEHSSTVSRMAVHGDGRIRRTHTWPATSRTGSRRNYPGQIVASADRRSVYAANRGRDTITVCSARKEGLGPIQEVGCGGRWPSALAVLGQFLLVANRDSDNISALLIDPDDGTLGPARQVLSVPRPAALALVSAPRNRESA</sequence>
<gene>
    <name evidence="2" type="ORF">SPF06_19455</name>
</gene>
<dbReference type="SUPFAM" id="SSF51004">
    <property type="entry name" value="C-terminal (heme d1) domain of cytochrome cd1-nitrite reductase"/>
    <property type="match status" value="1"/>
</dbReference>
<organism evidence="2 3">
    <name type="scientific">Sinomonas terricola</name>
    <dbReference type="NCBI Taxonomy" id="3110330"/>
    <lineage>
        <taxon>Bacteria</taxon>
        <taxon>Bacillati</taxon>
        <taxon>Actinomycetota</taxon>
        <taxon>Actinomycetes</taxon>
        <taxon>Micrococcales</taxon>
        <taxon>Micrococcaceae</taxon>
        <taxon>Sinomonas</taxon>
    </lineage>
</organism>
<dbReference type="InterPro" id="IPR015943">
    <property type="entry name" value="WD40/YVTN_repeat-like_dom_sf"/>
</dbReference>
<dbReference type="RefSeq" id="WP_323280816.1">
    <property type="nucleotide sequence ID" value="NZ_JAYGGQ010000019.1"/>
</dbReference>